<proteinExistence type="predicted"/>
<dbReference type="OrthoDB" id="1932527at2759"/>
<accession>A0A2U1L6U6</accession>
<dbReference type="PANTHER" id="PTHR46890">
    <property type="entry name" value="NON-LTR RETROLELEMENT REVERSE TRANSCRIPTASE-LIKE PROTEIN-RELATED"/>
    <property type="match status" value="1"/>
</dbReference>
<evidence type="ECO:0000313" key="2">
    <source>
        <dbReference type="EMBL" id="PWA44681.1"/>
    </source>
</evidence>
<evidence type="ECO:0000259" key="1">
    <source>
        <dbReference type="PROSITE" id="PS50878"/>
    </source>
</evidence>
<protein>
    <submittedName>
        <fullName evidence="2">Ribonuclease H protein</fullName>
    </submittedName>
</protein>
<name>A0A2U1L6U6_ARTAN</name>
<dbReference type="EMBL" id="PKPP01011149">
    <property type="protein sequence ID" value="PWA44681.1"/>
    <property type="molecule type" value="Genomic_DNA"/>
</dbReference>
<dbReference type="InterPro" id="IPR000477">
    <property type="entry name" value="RT_dom"/>
</dbReference>
<dbReference type="Pfam" id="PF00078">
    <property type="entry name" value="RVT_1"/>
    <property type="match status" value="1"/>
</dbReference>
<comment type="caution">
    <text evidence="2">The sequence shown here is derived from an EMBL/GenBank/DDBJ whole genome shotgun (WGS) entry which is preliminary data.</text>
</comment>
<dbReference type="PROSITE" id="PS50878">
    <property type="entry name" value="RT_POL"/>
    <property type="match status" value="1"/>
</dbReference>
<organism evidence="2 3">
    <name type="scientific">Artemisia annua</name>
    <name type="common">Sweet wormwood</name>
    <dbReference type="NCBI Taxonomy" id="35608"/>
    <lineage>
        <taxon>Eukaryota</taxon>
        <taxon>Viridiplantae</taxon>
        <taxon>Streptophyta</taxon>
        <taxon>Embryophyta</taxon>
        <taxon>Tracheophyta</taxon>
        <taxon>Spermatophyta</taxon>
        <taxon>Magnoliopsida</taxon>
        <taxon>eudicotyledons</taxon>
        <taxon>Gunneridae</taxon>
        <taxon>Pentapetalae</taxon>
        <taxon>asterids</taxon>
        <taxon>campanulids</taxon>
        <taxon>Asterales</taxon>
        <taxon>Asteraceae</taxon>
        <taxon>Asteroideae</taxon>
        <taxon>Anthemideae</taxon>
        <taxon>Artemisiinae</taxon>
        <taxon>Artemisia</taxon>
    </lineage>
</organism>
<dbReference type="InterPro" id="IPR052343">
    <property type="entry name" value="Retrotransposon-Effector_Assoc"/>
</dbReference>
<feature type="domain" description="Reverse transcriptase" evidence="1">
    <location>
        <begin position="1"/>
        <end position="119"/>
    </location>
</feature>
<sequence>MSVLVNGSPSEEFGIERGVRQGDPLSPFLFILAAEGLNAIVNEAVEKGIFRGVKVGANHVMCSHLQYADDTIFFGEWNKENAKSLMCVLRCFEEVSGLRVNYAWSWQYGSKASWYSESAFFFIWYVGMQLHSFVAAALNLRSCIVNVICYVPVFV</sequence>
<evidence type="ECO:0000313" key="3">
    <source>
        <dbReference type="Proteomes" id="UP000245207"/>
    </source>
</evidence>
<dbReference type="PANTHER" id="PTHR46890:SF50">
    <property type="entry name" value="RNA-DIRECTED DNA POLYMERASE, EUKARYOTA, REVERSE TRANSCRIPTASE ZINC-BINDING DOMAIN PROTEIN-RELATED"/>
    <property type="match status" value="1"/>
</dbReference>
<dbReference type="STRING" id="35608.A0A2U1L6U6"/>
<dbReference type="AlphaFoldDB" id="A0A2U1L6U6"/>
<keyword evidence="3" id="KW-1185">Reference proteome</keyword>
<reference evidence="2 3" key="1">
    <citation type="journal article" date="2018" name="Mol. Plant">
        <title>The genome of Artemisia annua provides insight into the evolution of Asteraceae family and artemisinin biosynthesis.</title>
        <authorList>
            <person name="Shen Q."/>
            <person name="Zhang L."/>
            <person name="Liao Z."/>
            <person name="Wang S."/>
            <person name="Yan T."/>
            <person name="Shi P."/>
            <person name="Liu M."/>
            <person name="Fu X."/>
            <person name="Pan Q."/>
            <person name="Wang Y."/>
            <person name="Lv Z."/>
            <person name="Lu X."/>
            <person name="Zhang F."/>
            <person name="Jiang W."/>
            <person name="Ma Y."/>
            <person name="Chen M."/>
            <person name="Hao X."/>
            <person name="Li L."/>
            <person name="Tang Y."/>
            <person name="Lv G."/>
            <person name="Zhou Y."/>
            <person name="Sun X."/>
            <person name="Brodelius P.E."/>
            <person name="Rose J.K.C."/>
            <person name="Tang K."/>
        </authorList>
    </citation>
    <scope>NUCLEOTIDE SEQUENCE [LARGE SCALE GENOMIC DNA]</scope>
    <source>
        <strain evidence="3">cv. Huhao1</strain>
        <tissue evidence="2">Leaf</tissue>
    </source>
</reference>
<dbReference type="Proteomes" id="UP000245207">
    <property type="component" value="Unassembled WGS sequence"/>
</dbReference>
<gene>
    <name evidence="2" type="ORF">CTI12_AA524500</name>
</gene>